<comment type="caution">
    <text evidence="4">The sequence shown here is derived from an EMBL/GenBank/DDBJ whole genome shotgun (WGS) entry which is preliminary data.</text>
</comment>
<keyword evidence="1" id="KW-0723">Serine/threonine-protein kinase</keyword>
<dbReference type="PANTHER" id="PTHR35526:SF3">
    <property type="entry name" value="ANTI-SIGMA-F FACTOR RSBW"/>
    <property type="match status" value="1"/>
</dbReference>
<organism evidence="4 5">
    <name type="scientific">Streptomyces vastus</name>
    <dbReference type="NCBI Taxonomy" id="285451"/>
    <lineage>
        <taxon>Bacteria</taxon>
        <taxon>Bacillati</taxon>
        <taxon>Actinomycetota</taxon>
        <taxon>Actinomycetes</taxon>
        <taxon>Kitasatosporales</taxon>
        <taxon>Streptomycetaceae</taxon>
        <taxon>Streptomyces</taxon>
    </lineage>
</organism>
<accession>A0ABN3RNG6</accession>
<proteinExistence type="predicted"/>
<dbReference type="InterPro" id="IPR050267">
    <property type="entry name" value="Anti-sigma-factor_SerPK"/>
</dbReference>
<keyword evidence="1" id="KW-0418">Kinase</keyword>
<feature type="domain" description="Histidine kinase/HSP90-like ATPase" evidence="3">
    <location>
        <begin position="71"/>
        <end position="181"/>
    </location>
</feature>
<evidence type="ECO:0000313" key="5">
    <source>
        <dbReference type="Proteomes" id="UP001500151"/>
    </source>
</evidence>
<protein>
    <recommendedName>
        <fullName evidence="3">Histidine kinase/HSP90-like ATPase domain-containing protein</fullName>
    </recommendedName>
</protein>
<dbReference type="InterPro" id="IPR003594">
    <property type="entry name" value="HATPase_dom"/>
</dbReference>
<dbReference type="Proteomes" id="UP001500151">
    <property type="component" value="Unassembled WGS sequence"/>
</dbReference>
<dbReference type="EMBL" id="BAAASJ010000113">
    <property type="protein sequence ID" value="GAA2656801.1"/>
    <property type="molecule type" value="Genomic_DNA"/>
</dbReference>
<sequence length="188" mass="20327">MESASALPVSPHLRKDWAMVPAVPTTASAAPALAAGACATSATHPAAEHEEHFEEHHEHQHSSVDVAFVRDASRVEHARRIGITWLRNVCRVQATRVESAEVVISELITNAVLHGRSTTVGLRLRHVDGQVRLEVNDHSPSGIPRSKRVGPDEESGRGLWLVDALVDELGGSWGFTDDGTVAWCVFPS</sequence>
<keyword evidence="5" id="KW-1185">Reference proteome</keyword>
<gene>
    <name evidence="4" type="ORF">GCM10010307_70790</name>
</gene>
<dbReference type="CDD" id="cd16936">
    <property type="entry name" value="HATPase_RsbW-like"/>
    <property type="match status" value="1"/>
</dbReference>
<evidence type="ECO:0000256" key="1">
    <source>
        <dbReference type="ARBA" id="ARBA00022527"/>
    </source>
</evidence>
<feature type="region of interest" description="Disordered" evidence="2">
    <location>
        <begin position="40"/>
        <end position="62"/>
    </location>
</feature>
<evidence type="ECO:0000256" key="2">
    <source>
        <dbReference type="SAM" id="MobiDB-lite"/>
    </source>
</evidence>
<feature type="compositionally biased region" description="Basic and acidic residues" evidence="2">
    <location>
        <begin position="46"/>
        <end position="62"/>
    </location>
</feature>
<dbReference type="InterPro" id="IPR036890">
    <property type="entry name" value="HATPase_C_sf"/>
</dbReference>
<dbReference type="Pfam" id="PF13581">
    <property type="entry name" value="HATPase_c_2"/>
    <property type="match status" value="1"/>
</dbReference>
<reference evidence="4 5" key="1">
    <citation type="journal article" date="2019" name="Int. J. Syst. Evol. Microbiol.">
        <title>The Global Catalogue of Microorganisms (GCM) 10K type strain sequencing project: providing services to taxonomists for standard genome sequencing and annotation.</title>
        <authorList>
            <consortium name="The Broad Institute Genomics Platform"/>
            <consortium name="The Broad Institute Genome Sequencing Center for Infectious Disease"/>
            <person name="Wu L."/>
            <person name="Ma J."/>
        </authorList>
    </citation>
    <scope>NUCLEOTIDE SEQUENCE [LARGE SCALE GENOMIC DNA]</scope>
    <source>
        <strain evidence="4 5">JCM 4524</strain>
    </source>
</reference>
<name>A0ABN3RNG6_9ACTN</name>
<dbReference type="Gene3D" id="3.30.565.10">
    <property type="entry name" value="Histidine kinase-like ATPase, C-terminal domain"/>
    <property type="match status" value="1"/>
</dbReference>
<evidence type="ECO:0000259" key="3">
    <source>
        <dbReference type="Pfam" id="PF13581"/>
    </source>
</evidence>
<dbReference type="SUPFAM" id="SSF55874">
    <property type="entry name" value="ATPase domain of HSP90 chaperone/DNA topoisomerase II/histidine kinase"/>
    <property type="match status" value="1"/>
</dbReference>
<dbReference type="PANTHER" id="PTHR35526">
    <property type="entry name" value="ANTI-SIGMA-F FACTOR RSBW-RELATED"/>
    <property type="match status" value="1"/>
</dbReference>
<keyword evidence="1" id="KW-0808">Transferase</keyword>
<evidence type="ECO:0000313" key="4">
    <source>
        <dbReference type="EMBL" id="GAA2656801.1"/>
    </source>
</evidence>